<dbReference type="RefSeq" id="WP_173779670.1">
    <property type="nucleotide sequence ID" value="NZ_JABSNO010000016.1"/>
</dbReference>
<dbReference type="PANTHER" id="PTHR41339:SF1">
    <property type="entry name" value="SECRETED PROTEIN"/>
    <property type="match status" value="1"/>
</dbReference>
<feature type="signal peptide" evidence="1">
    <location>
        <begin position="1"/>
        <end position="18"/>
    </location>
</feature>
<dbReference type="Proteomes" id="UP000610746">
    <property type="component" value="Unassembled WGS sequence"/>
</dbReference>
<evidence type="ECO:0000313" key="3">
    <source>
        <dbReference type="Proteomes" id="UP000610746"/>
    </source>
</evidence>
<dbReference type="PROSITE" id="PS51257">
    <property type="entry name" value="PROKAR_LIPOPROTEIN"/>
    <property type="match status" value="1"/>
</dbReference>
<evidence type="ECO:0008006" key="4">
    <source>
        <dbReference type="Google" id="ProtNLM"/>
    </source>
</evidence>
<comment type="caution">
    <text evidence="2">The sequence shown here is derived from an EMBL/GenBank/DDBJ whole genome shotgun (WGS) entry which is preliminary data.</text>
</comment>
<gene>
    <name evidence="2" type="ORF">HNQ03_002176</name>
</gene>
<keyword evidence="3" id="KW-1185">Reference proteome</keyword>
<dbReference type="AlphaFoldDB" id="A0A8J8K5W2"/>
<organism evidence="2 3">
    <name type="scientific">Frigoriflavimonas asaccharolytica</name>
    <dbReference type="NCBI Taxonomy" id="2735899"/>
    <lineage>
        <taxon>Bacteria</taxon>
        <taxon>Pseudomonadati</taxon>
        <taxon>Bacteroidota</taxon>
        <taxon>Flavobacteriia</taxon>
        <taxon>Flavobacteriales</taxon>
        <taxon>Weeksellaceae</taxon>
        <taxon>Frigoriflavimonas</taxon>
    </lineage>
</organism>
<accession>A0A8J8K5W2</accession>
<dbReference type="EMBL" id="JABSNO010000016">
    <property type="protein sequence ID" value="NRS93090.1"/>
    <property type="molecule type" value="Genomic_DNA"/>
</dbReference>
<evidence type="ECO:0000313" key="2">
    <source>
        <dbReference type="EMBL" id="NRS93090.1"/>
    </source>
</evidence>
<feature type="chain" id="PRO_5035152627" description="Lipoprotein" evidence="1">
    <location>
        <begin position="19"/>
        <end position="406"/>
    </location>
</feature>
<dbReference type="PANTHER" id="PTHR41339">
    <property type="entry name" value="LIPL48"/>
    <property type="match status" value="1"/>
</dbReference>
<evidence type="ECO:0000256" key="1">
    <source>
        <dbReference type="SAM" id="SignalP"/>
    </source>
</evidence>
<reference evidence="2" key="1">
    <citation type="submission" date="2020-05" db="EMBL/GenBank/DDBJ databases">
        <title>Genomic Encyclopedia of Type Strains, Phase IV (KMG-V): Genome sequencing to study the core and pangenomes of soil and plant-associated prokaryotes.</title>
        <authorList>
            <person name="Whitman W."/>
        </authorList>
    </citation>
    <scope>NUCLEOTIDE SEQUENCE</scope>
    <source>
        <strain evidence="2">16F</strain>
    </source>
</reference>
<proteinExistence type="predicted"/>
<protein>
    <recommendedName>
        <fullName evidence="4">Lipoprotein</fullName>
    </recommendedName>
</protein>
<name>A0A8J8K5W2_9FLAO</name>
<keyword evidence="1" id="KW-0732">Signal</keyword>
<sequence length="406" mass="42425">MKTRTLKLLSLSAIFAFALQSCSIEIREDSDSPTSQSGTTIVGNELSGSGTLSGTITKDLLIKEGNYNLVGLVKIADGVKLTIEPGATFTASTTTTSGLIFLKGSKAALDGTASKPIVFTTADKIPGGWCGITVYGDAPILANGGGTTATSEDGLNQIYGGSDIGSNSGIFRYIRVEYGGKKIGDGSSEFNGLTFYAVGAGTILENIVSYKGTDDGVEFFGGTVSAKNFISYGNFDDSFDWQDGWYGQDNSNWFAYQTGTGNFGMEIESSNNASANAPKVVGITLIRAAGTNPEVAGSTEISAIQFKKHGSGKFSNVYIEGYKNTGGKSAYPIVIQDSPTDVSQVLGGKVTVSPIRTVNSDNDLAWYYVGFTSTAPKTISQTATVTKVSIPGGNWSTVNGLDLTTL</sequence>